<dbReference type="Proteomes" id="UP000054549">
    <property type="component" value="Unassembled WGS sequence"/>
</dbReference>
<proteinExistence type="predicted"/>
<feature type="non-terminal residue" evidence="1">
    <location>
        <position position="1"/>
    </location>
</feature>
<organism evidence="1 2">
    <name type="scientific">Amanita muscaria (strain Koide BX008)</name>
    <dbReference type="NCBI Taxonomy" id="946122"/>
    <lineage>
        <taxon>Eukaryota</taxon>
        <taxon>Fungi</taxon>
        <taxon>Dikarya</taxon>
        <taxon>Basidiomycota</taxon>
        <taxon>Agaricomycotina</taxon>
        <taxon>Agaricomycetes</taxon>
        <taxon>Agaricomycetidae</taxon>
        <taxon>Agaricales</taxon>
        <taxon>Pluteineae</taxon>
        <taxon>Amanitaceae</taxon>
        <taxon>Amanita</taxon>
    </lineage>
</organism>
<dbReference type="EMBL" id="KN818424">
    <property type="protein sequence ID" value="KIL56402.1"/>
    <property type="molecule type" value="Genomic_DNA"/>
</dbReference>
<accession>A0A0C2W5J9</accession>
<dbReference type="STRING" id="946122.A0A0C2W5J9"/>
<reference evidence="1 2" key="1">
    <citation type="submission" date="2014-04" db="EMBL/GenBank/DDBJ databases">
        <title>Evolutionary Origins and Diversification of the Mycorrhizal Mutualists.</title>
        <authorList>
            <consortium name="DOE Joint Genome Institute"/>
            <consortium name="Mycorrhizal Genomics Consortium"/>
            <person name="Kohler A."/>
            <person name="Kuo A."/>
            <person name="Nagy L.G."/>
            <person name="Floudas D."/>
            <person name="Copeland A."/>
            <person name="Barry K.W."/>
            <person name="Cichocki N."/>
            <person name="Veneault-Fourrey C."/>
            <person name="LaButti K."/>
            <person name="Lindquist E.A."/>
            <person name="Lipzen A."/>
            <person name="Lundell T."/>
            <person name="Morin E."/>
            <person name="Murat C."/>
            <person name="Riley R."/>
            <person name="Ohm R."/>
            <person name="Sun H."/>
            <person name="Tunlid A."/>
            <person name="Henrissat B."/>
            <person name="Grigoriev I.V."/>
            <person name="Hibbett D.S."/>
            <person name="Martin F."/>
        </authorList>
    </citation>
    <scope>NUCLEOTIDE SEQUENCE [LARGE SCALE GENOMIC DNA]</scope>
    <source>
        <strain evidence="1 2">Koide BX008</strain>
    </source>
</reference>
<dbReference type="AlphaFoldDB" id="A0A0C2W5J9"/>
<dbReference type="HOGENOM" id="CLU_2176910_0_0_1"/>
<dbReference type="OrthoDB" id="3257768at2759"/>
<evidence type="ECO:0000313" key="1">
    <source>
        <dbReference type="EMBL" id="KIL56402.1"/>
    </source>
</evidence>
<dbReference type="InParanoid" id="A0A0C2W5J9"/>
<gene>
    <name evidence="1" type="ORF">M378DRAFT_38355</name>
</gene>
<evidence type="ECO:0000313" key="2">
    <source>
        <dbReference type="Proteomes" id="UP000054549"/>
    </source>
</evidence>
<feature type="non-terminal residue" evidence="1">
    <location>
        <position position="110"/>
    </location>
</feature>
<sequence>LQDVRLELAKEEGAMAVEGLIPLHKMTLTSFVVMGLEVAQFKKIQTSKQRADLEEKRTVLLRRIRQWRDAQLTYMPGVGVLLAGSLNSDPKAVVSELAETAPLYLPSTLP</sequence>
<name>A0A0C2W5J9_AMAMK</name>
<keyword evidence="2" id="KW-1185">Reference proteome</keyword>
<protein>
    <submittedName>
        <fullName evidence="1">Uncharacterized protein</fullName>
    </submittedName>
</protein>